<reference evidence="1 2" key="1">
    <citation type="submission" date="2017-07" db="EMBL/GenBank/DDBJ databases">
        <title>Paenibacillus herberti R33 genome sequencing and assembly.</title>
        <authorList>
            <person name="Su W."/>
        </authorList>
    </citation>
    <scope>NUCLEOTIDE SEQUENCE [LARGE SCALE GENOMIC DNA]</scope>
    <source>
        <strain evidence="1 2">R33</strain>
    </source>
</reference>
<dbReference type="OrthoDB" id="1349101at2"/>
<accession>A0A229NYD1</accession>
<protein>
    <submittedName>
        <fullName evidence="1">Uncharacterized protein</fullName>
    </submittedName>
</protein>
<keyword evidence="2" id="KW-1185">Reference proteome</keyword>
<dbReference type="AlphaFoldDB" id="A0A229NYD1"/>
<proteinExistence type="predicted"/>
<comment type="caution">
    <text evidence="1">The sequence shown here is derived from an EMBL/GenBank/DDBJ whole genome shotgun (WGS) entry which is preliminary data.</text>
</comment>
<organism evidence="1 2">
    <name type="scientific">Paenibacillus herberti</name>
    <dbReference type="NCBI Taxonomy" id="1619309"/>
    <lineage>
        <taxon>Bacteria</taxon>
        <taxon>Bacillati</taxon>
        <taxon>Bacillota</taxon>
        <taxon>Bacilli</taxon>
        <taxon>Bacillales</taxon>
        <taxon>Paenibacillaceae</taxon>
        <taxon>Paenibacillus</taxon>
    </lineage>
</organism>
<sequence length="207" mass="23738">MVADKFLEIDVERINIVDKQGKLKMSLFESEHMPDPFLDGKSFPDVRQGTPASGIMFYNQEGDECGGLIFGSEKDDNGDYESSLSLTFDQYKQDQILQMSTYEKNGIRNYGFSIYDRPNIPLSETIEKYQELQKQEESVEKQKAISETFEGHNQRAFFGKSQNGEVAVCLMDSKGKDRIRMVIDVNDVPRMEFLNEKGEVVYKLPPE</sequence>
<gene>
    <name evidence="1" type="ORF">CGZ75_18720</name>
</gene>
<dbReference type="EMBL" id="NMUQ01000002">
    <property type="protein sequence ID" value="OXM14898.1"/>
    <property type="molecule type" value="Genomic_DNA"/>
</dbReference>
<dbReference type="Proteomes" id="UP000215145">
    <property type="component" value="Unassembled WGS sequence"/>
</dbReference>
<evidence type="ECO:0000313" key="2">
    <source>
        <dbReference type="Proteomes" id="UP000215145"/>
    </source>
</evidence>
<evidence type="ECO:0000313" key="1">
    <source>
        <dbReference type="EMBL" id="OXM14898.1"/>
    </source>
</evidence>
<name>A0A229NYD1_9BACL</name>